<dbReference type="CDD" id="cd18805">
    <property type="entry name" value="SF2_C_suv3"/>
    <property type="match status" value="1"/>
</dbReference>
<dbReference type="PANTHER" id="PTHR12131:SF1">
    <property type="entry name" value="ATP-DEPENDENT RNA HELICASE SUPV3L1, MITOCHONDRIAL-RELATED"/>
    <property type="match status" value="1"/>
</dbReference>
<dbReference type="PROSITE" id="PS51194">
    <property type="entry name" value="HELICASE_CTER"/>
    <property type="match status" value="1"/>
</dbReference>
<evidence type="ECO:0000256" key="9">
    <source>
        <dbReference type="ARBA" id="ARBA00047984"/>
    </source>
</evidence>
<proteinExistence type="predicted"/>
<dbReference type="SUPFAM" id="SSF52540">
    <property type="entry name" value="P-loop containing nucleoside triphosphate hydrolases"/>
    <property type="match status" value="1"/>
</dbReference>
<evidence type="ECO:0000313" key="12">
    <source>
        <dbReference type="EMBL" id="KOS16124.1"/>
    </source>
</evidence>
<dbReference type="STRING" id="77020.A0A0M8MX81"/>
<dbReference type="EMBL" id="LGAV01000001">
    <property type="protein sequence ID" value="KOS16124.1"/>
    <property type="molecule type" value="Genomic_DNA"/>
</dbReference>
<keyword evidence="8" id="KW-0496">Mitochondrion</keyword>
<evidence type="ECO:0000256" key="4">
    <source>
        <dbReference type="ARBA" id="ARBA00022801"/>
    </source>
</evidence>
<dbReference type="GO" id="GO:0003724">
    <property type="term" value="F:RNA helicase activity"/>
    <property type="evidence" value="ECO:0007669"/>
    <property type="project" value="UniProtKB-EC"/>
</dbReference>
<evidence type="ECO:0000256" key="6">
    <source>
        <dbReference type="ARBA" id="ARBA00022840"/>
    </source>
</evidence>
<organism evidence="12 13">
    <name type="scientific">Malassezia pachydermatis</name>
    <dbReference type="NCBI Taxonomy" id="77020"/>
    <lineage>
        <taxon>Eukaryota</taxon>
        <taxon>Fungi</taxon>
        <taxon>Dikarya</taxon>
        <taxon>Basidiomycota</taxon>
        <taxon>Ustilaginomycotina</taxon>
        <taxon>Malasseziomycetes</taxon>
        <taxon>Malasseziales</taxon>
        <taxon>Malasseziaceae</taxon>
        <taxon>Malassezia</taxon>
    </lineage>
</organism>
<dbReference type="GO" id="GO:0005524">
    <property type="term" value="F:ATP binding"/>
    <property type="evidence" value="ECO:0007669"/>
    <property type="project" value="UniProtKB-KW"/>
</dbReference>
<dbReference type="VEuPathDB" id="FungiDB:Malapachy_2923"/>
<dbReference type="GO" id="GO:0016787">
    <property type="term" value="F:hydrolase activity"/>
    <property type="evidence" value="ECO:0007669"/>
    <property type="project" value="UniProtKB-KW"/>
</dbReference>
<dbReference type="FunFam" id="3.40.50.300:FF:000269">
    <property type="entry name" value="ATP-dependent RNA helicase SUPV3L1, mitochondrial"/>
    <property type="match status" value="1"/>
</dbReference>
<dbReference type="Pfam" id="PF00271">
    <property type="entry name" value="Helicase_C"/>
    <property type="match status" value="1"/>
</dbReference>
<gene>
    <name evidence="12" type="ORF">Malapachy_2923</name>
</gene>
<keyword evidence="5" id="KW-0347">Helicase</keyword>
<dbReference type="Pfam" id="PF12513">
    <property type="entry name" value="SUV3_C"/>
    <property type="match status" value="1"/>
</dbReference>
<sequence>MAIVREAIQTRDARLTSPHEDIWAWLLHVWSKSAKQQDAELWPTMASLCSAYEQQGDDALTRACAQSFLSWLQREIYQTIRMSSVPDFKAQLMRDVHLQLVLLRSTTDLRAPALQYSHARSLTRQLHLHVGPTNSGKTYGALVALSRAKTGIYAGPLRLLAHEVWDRLNHGTVAPSVPPRACNLRTGEEVRVVDEHAGLVACTVEMADVTRSYDVAVIDEIQMIADPQRGFAWTQAVLGLPAKELHLCGEASAVPLLRQLAKLCGDDLHVHEYQRLTPLEVASHSLRGDLSKIERGDCVVAFSRSAIFQLKEQIEAKTGLQCAVAYGALPPETKSEQAKLFNAGKLDVMVASDAIGMGLNLRIKRVVFDTLSKWNGTERVPLSLSQIKQIAGRAGRYGTSRDEATSPSGLVLTRHEDEMDNLRAALAAPVRPITHASLQPTTQQMETLSLMLPHTTSSRSSRRRPSSTETTVSTLLDDVKALARLDVQSFTLADFETQKRMSPIIEARGRDRLTQAEKEKWANTPVNFRDERAVEWVGNAIELYAQGSLVEFEACAENLGTMEAEEAVAIEHEEAKARQAAAQTTAPVAVYATQDESVLNIHTLMLLESLHRTLTLYLWLGFRFPLAFCFRADVEARKLRTEASIQFCLEAIRVRRARRLTRLGRGEEAKKWLRKHLPSSSS</sequence>
<evidence type="ECO:0000256" key="3">
    <source>
        <dbReference type="ARBA" id="ARBA00022741"/>
    </source>
</evidence>
<dbReference type="Gene3D" id="3.40.50.300">
    <property type="entry name" value="P-loop containing nucleotide triphosphate hydrolases"/>
    <property type="match status" value="2"/>
</dbReference>
<evidence type="ECO:0000313" key="13">
    <source>
        <dbReference type="Proteomes" id="UP000037751"/>
    </source>
</evidence>
<dbReference type="PANTHER" id="PTHR12131">
    <property type="entry name" value="ATP-DEPENDENT RNA AND DNA HELICASE"/>
    <property type="match status" value="1"/>
</dbReference>
<evidence type="ECO:0000256" key="8">
    <source>
        <dbReference type="ARBA" id="ARBA00023128"/>
    </source>
</evidence>
<evidence type="ECO:0000256" key="5">
    <source>
        <dbReference type="ARBA" id="ARBA00022806"/>
    </source>
</evidence>
<keyword evidence="13" id="KW-1185">Reference proteome</keyword>
<dbReference type="FunFam" id="3.40.50.300:FF:001549">
    <property type="entry name" value="SUV3p ATP-dependent RNA helicase"/>
    <property type="match status" value="1"/>
</dbReference>
<dbReference type="InterPro" id="IPR027417">
    <property type="entry name" value="P-loop_NTPase"/>
</dbReference>
<evidence type="ECO:0000259" key="11">
    <source>
        <dbReference type="PROSITE" id="PS51194"/>
    </source>
</evidence>
<dbReference type="Pfam" id="PF22527">
    <property type="entry name" value="DEXQc_Suv3"/>
    <property type="match status" value="1"/>
</dbReference>
<comment type="subcellular location">
    <subcellularLocation>
        <location evidence="1">Mitochondrion</location>
    </subcellularLocation>
</comment>
<dbReference type="OrthoDB" id="6692397at2759"/>
<name>A0A0M8MX81_9BASI</name>
<dbReference type="GeneID" id="28729283"/>
<dbReference type="InterPro" id="IPR022192">
    <property type="entry name" value="SUV3_C"/>
</dbReference>
<comment type="caution">
    <text evidence="12">The sequence shown here is derived from an EMBL/GenBank/DDBJ whole genome shotgun (WGS) entry which is preliminary data.</text>
</comment>
<dbReference type="InterPro" id="IPR055206">
    <property type="entry name" value="DEXQc_SUV3"/>
</dbReference>
<evidence type="ECO:0000256" key="1">
    <source>
        <dbReference type="ARBA" id="ARBA00004173"/>
    </source>
</evidence>
<dbReference type="CDD" id="cd17913">
    <property type="entry name" value="DEXQc_Suv3"/>
    <property type="match status" value="1"/>
</dbReference>
<accession>A0A0M8MX81</accession>
<comment type="catalytic activity">
    <reaction evidence="9">
        <text>ATP + H2O = ADP + phosphate + H(+)</text>
        <dbReference type="Rhea" id="RHEA:13065"/>
        <dbReference type="ChEBI" id="CHEBI:15377"/>
        <dbReference type="ChEBI" id="CHEBI:15378"/>
        <dbReference type="ChEBI" id="CHEBI:30616"/>
        <dbReference type="ChEBI" id="CHEBI:43474"/>
        <dbReference type="ChEBI" id="CHEBI:456216"/>
        <dbReference type="EC" id="3.6.4.13"/>
    </reaction>
</comment>
<feature type="domain" description="Helicase C-terminal" evidence="11">
    <location>
        <begin position="285"/>
        <end position="449"/>
    </location>
</feature>
<dbReference type="RefSeq" id="XP_017993756.1">
    <property type="nucleotide sequence ID" value="XM_018137407.1"/>
</dbReference>
<dbReference type="AlphaFoldDB" id="A0A0M8MX81"/>
<dbReference type="InterPro" id="IPR044774">
    <property type="entry name" value="Suv3_DEXQc"/>
</dbReference>
<evidence type="ECO:0000256" key="10">
    <source>
        <dbReference type="ARBA" id="ARBA00071444"/>
    </source>
</evidence>
<dbReference type="Gene3D" id="1.20.272.40">
    <property type="match status" value="1"/>
</dbReference>
<dbReference type="InterPro" id="IPR050699">
    <property type="entry name" value="RNA-DNA_Helicase"/>
</dbReference>
<keyword evidence="6" id="KW-0067">ATP-binding</keyword>
<dbReference type="GO" id="GO:0000965">
    <property type="term" value="P:mitochondrial RNA 3'-end processing"/>
    <property type="evidence" value="ECO:0007669"/>
    <property type="project" value="TreeGrafter"/>
</dbReference>
<dbReference type="EC" id="3.6.4.13" evidence="2"/>
<evidence type="ECO:0000256" key="7">
    <source>
        <dbReference type="ARBA" id="ARBA00022946"/>
    </source>
</evidence>
<dbReference type="Proteomes" id="UP000037751">
    <property type="component" value="Unassembled WGS sequence"/>
</dbReference>
<dbReference type="InterPro" id="IPR001650">
    <property type="entry name" value="Helicase_C-like"/>
</dbReference>
<dbReference type="GO" id="GO:0045025">
    <property type="term" value="C:mitochondrial degradosome"/>
    <property type="evidence" value="ECO:0007669"/>
    <property type="project" value="TreeGrafter"/>
</dbReference>
<keyword evidence="7" id="KW-0809">Transit peptide</keyword>
<keyword evidence="4" id="KW-0378">Hydrolase</keyword>
<protein>
    <recommendedName>
        <fullName evidence="10">ATP-dependent RNA helicase SUV3, mitochondrial</fullName>
        <ecNumber evidence="2">3.6.4.13</ecNumber>
    </recommendedName>
</protein>
<dbReference type="Gene3D" id="1.20.58.1080">
    <property type="match status" value="1"/>
</dbReference>
<evidence type="ECO:0000256" key="2">
    <source>
        <dbReference type="ARBA" id="ARBA00012552"/>
    </source>
</evidence>
<reference evidence="12 13" key="1">
    <citation type="submission" date="2015-07" db="EMBL/GenBank/DDBJ databases">
        <title>Draft Genome Sequence of Malassezia furfur CBS1878 and Malassezia pachydermatis CBS1879.</title>
        <authorList>
            <person name="Triana S."/>
            <person name="Ohm R."/>
            <person name="Gonzalez A."/>
            <person name="DeCock H."/>
            <person name="Restrepo S."/>
            <person name="Celis A."/>
        </authorList>
    </citation>
    <scope>NUCLEOTIDE SEQUENCE [LARGE SCALE GENOMIC DNA]</scope>
    <source>
        <strain evidence="12 13">CBS 1879</strain>
    </source>
</reference>
<dbReference type="SMART" id="SM00490">
    <property type="entry name" value="HELICc"/>
    <property type="match status" value="1"/>
</dbReference>
<keyword evidence="3" id="KW-0547">Nucleotide-binding</keyword>